<evidence type="ECO:0000256" key="1">
    <source>
        <dbReference type="SAM" id="MobiDB-lite"/>
    </source>
</evidence>
<comment type="caution">
    <text evidence="2">The sequence shown here is derived from an EMBL/GenBank/DDBJ whole genome shotgun (WGS) entry which is preliminary data.</text>
</comment>
<evidence type="ECO:0000313" key="3">
    <source>
        <dbReference type="Proteomes" id="UP001272242"/>
    </source>
</evidence>
<sequence length="153" mass="16490">LGLGLHNWSTASNGRLPRADGRPVGAETTEDNIFFALLPYVEVGGVKRSDTYARTHRVPILVCPLDPTAADLTGEVATHPISSYAGNAQVFQGTPYLDRSVTDGLSNTIFFAEHYAVNCGADGGEFWFRYYESHIVGGIRRATFADAGPIDLA</sequence>
<organism evidence="2 3">
    <name type="scientific">Gemmata algarum</name>
    <dbReference type="NCBI Taxonomy" id="2975278"/>
    <lineage>
        <taxon>Bacteria</taxon>
        <taxon>Pseudomonadati</taxon>
        <taxon>Planctomycetota</taxon>
        <taxon>Planctomycetia</taxon>
        <taxon>Gemmatales</taxon>
        <taxon>Gemmataceae</taxon>
        <taxon>Gemmata</taxon>
    </lineage>
</organism>
<reference evidence="3" key="1">
    <citation type="journal article" date="2023" name="Mar. Drugs">
        <title>Gemmata algarum, a Novel Planctomycete Isolated from an Algal Mat, Displays Antimicrobial Activity.</title>
        <authorList>
            <person name="Kumar G."/>
            <person name="Kallscheuer N."/>
            <person name="Kashif M."/>
            <person name="Ahamad S."/>
            <person name="Jagadeeshwari U."/>
            <person name="Pannikurungottu S."/>
            <person name="Haufschild T."/>
            <person name="Kabuu M."/>
            <person name="Sasikala C."/>
            <person name="Jogler C."/>
            <person name="Ramana C."/>
        </authorList>
    </citation>
    <scope>NUCLEOTIDE SEQUENCE [LARGE SCALE GENOMIC DNA]</scope>
    <source>
        <strain evidence="3">JC673</strain>
    </source>
</reference>
<evidence type="ECO:0000313" key="2">
    <source>
        <dbReference type="EMBL" id="MDY3559789.1"/>
    </source>
</evidence>
<protein>
    <submittedName>
        <fullName evidence="2">DUF1559 domain-containing protein</fullName>
    </submittedName>
</protein>
<accession>A0ABU5EXW4</accession>
<proteinExistence type="predicted"/>
<feature type="region of interest" description="Disordered" evidence="1">
    <location>
        <begin position="1"/>
        <end position="24"/>
    </location>
</feature>
<gene>
    <name evidence="2" type="ORF">R5W23_000947</name>
</gene>
<keyword evidence="3" id="KW-1185">Reference proteome</keyword>
<dbReference type="Proteomes" id="UP001272242">
    <property type="component" value="Unassembled WGS sequence"/>
</dbReference>
<feature type="non-terminal residue" evidence="2">
    <location>
        <position position="1"/>
    </location>
</feature>
<name>A0ABU5EXW4_9BACT</name>
<feature type="non-terminal residue" evidence="2">
    <location>
        <position position="153"/>
    </location>
</feature>
<dbReference type="EMBL" id="JAXBLV010000135">
    <property type="protein sequence ID" value="MDY3559789.1"/>
    <property type="molecule type" value="Genomic_DNA"/>
</dbReference>